<name>A0A6N6K6X8_9ENTR</name>
<dbReference type="EMBL" id="QRDC01000002">
    <property type="protein sequence ID" value="KAA1280237.1"/>
    <property type="molecule type" value="Genomic_DNA"/>
</dbReference>
<gene>
    <name evidence="1" type="ORF">DXF85_02880</name>
</gene>
<dbReference type="Proteomes" id="UP000468420">
    <property type="component" value="Unassembled WGS sequence"/>
</dbReference>
<organism evidence="1 2">
    <name type="scientific">Citrobacter pasteurii</name>
    <dbReference type="NCBI Taxonomy" id="1563222"/>
    <lineage>
        <taxon>Bacteria</taxon>
        <taxon>Pseudomonadati</taxon>
        <taxon>Pseudomonadota</taxon>
        <taxon>Gammaproteobacteria</taxon>
        <taxon>Enterobacterales</taxon>
        <taxon>Enterobacteriaceae</taxon>
        <taxon>Citrobacter</taxon>
    </lineage>
</organism>
<comment type="caution">
    <text evidence="1">The sequence shown here is derived from an EMBL/GenBank/DDBJ whole genome shotgun (WGS) entry which is preliminary data.</text>
</comment>
<dbReference type="AlphaFoldDB" id="A0A6N6K6X8"/>
<accession>A0A6N6K6X8</accession>
<sequence>MADAIENFLNNVASQLESKQVKVGFIGGVVHKHSNETIAQIAAWNEYGQPENNQPPRPFFRNAINDHEKEWNNALAKMIRSGMAVDQALDVLGSQIQGDVRISISQLMDPPLSPVTLKIRRTRKTRRTESTKPLVDSGEMFDGVNYEVSDIESSQD</sequence>
<proteinExistence type="predicted"/>
<reference evidence="1 2" key="1">
    <citation type="submission" date="2018-08" db="EMBL/GenBank/DDBJ databases">
        <title>Complete genomic analysis of a Citrobacter pasteurii isolated from cockles (Cerastoderma edule) containing a new chromosomic qnrB allele.</title>
        <authorList>
            <person name="Rodrigues A."/>
            <person name="Baptista T."/>
            <person name="Quesada A."/>
            <person name="Campos M.J."/>
        </authorList>
    </citation>
    <scope>NUCLEOTIDE SEQUENCE [LARGE SCALE GENOMIC DNA]</scope>
    <source>
        <strain evidence="1 2">BA18</strain>
    </source>
</reference>
<evidence type="ECO:0000313" key="1">
    <source>
        <dbReference type="EMBL" id="KAA1280237.1"/>
    </source>
</evidence>
<evidence type="ECO:0000313" key="2">
    <source>
        <dbReference type="Proteomes" id="UP000468420"/>
    </source>
</evidence>
<protein>
    <submittedName>
        <fullName evidence="1">Uncharacterized protein</fullName>
    </submittedName>
</protein>
<dbReference type="RefSeq" id="WP_149691287.1">
    <property type="nucleotide sequence ID" value="NZ_QRDC01000002.1"/>
</dbReference>